<evidence type="ECO:0000313" key="12">
    <source>
        <dbReference type="EMBL" id="KZS90393.1"/>
    </source>
</evidence>
<evidence type="ECO:0000256" key="7">
    <source>
        <dbReference type="ARBA" id="ARBA00023033"/>
    </source>
</evidence>
<comment type="similarity">
    <text evidence="2">Belongs to the tyrosinase family.</text>
</comment>
<keyword evidence="7" id="KW-0503">Monooxygenase</keyword>
<dbReference type="PANTHER" id="PTHR11474:SF76">
    <property type="entry name" value="SHKT DOMAIN-CONTAINING PROTEIN"/>
    <property type="match status" value="1"/>
</dbReference>
<dbReference type="InterPro" id="IPR008922">
    <property type="entry name" value="Di-copper_centre_dom_sf"/>
</dbReference>
<dbReference type="GO" id="GO:0004503">
    <property type="term" value="F:tyrosinase activity"/>
    <property type="evidence" value="ECO:0007669"/>
    <property type="project" value="UniProtKB-EC"/>
</dbReference>
<reference evidence="12 13" key="1">
    <citation type="journal article" date="2016" name="Mol. Biol. Evol.">
        <title>Comparative Genomics of Early-Diverging Mushroom-Forming Fungi Provides Insights into the Origins of Lignocellulose Decay Capabilities.</title>
        <authorList>
            <person name="Nagy L.G."/>
            <person name="Riley R."/>
            <person name="Tritt A."/>
            <person name="Adam C."/>
            <person name="Daum C."/>
            <person name="Floudas D."/>
            <person name="Sun H."/>
            <person name="Yadav J.S."/>
            <person name="Pangilinan J."/>
            <person name="Larsson K.H."/>
            <person name="Matsuura K."/>
            <person name="Barry K."/>
            <person name="Labutti K."/>
            <person name="Kuo R."/>
            <person name="Ohm R.A."/>
            <person name="Bhattacharya S.S."/>
            <person name="Shirouzu T."/>
            <person name="Yoshinaga Y."/>
            <person name="Martin F.M."/>
            <person name="Grigoriev I.V."/>
            <person name="Hibbett D.S."/>
        </authorList>
    </citation>
    <scope>NUCLEOTIDE SEQUENCE [LARGE SCALE GENOMIC DNA]</scope>
    <source>
        <strain evidence="12 13">HHB9708</strain>
    </source>
</reference>
<keyword evidence="4" id="KW-0479">Metal-binding</keyword>
<keyword evidence="6" id="KW-0186">Copper</keyword>
<dbReference type="Gene3D" id="2.60.310.20">
    <property type="match status" value="1"/>
</dbReference>
<gene>
    <name evidence="12" type="ORF">SISNIDRAFT_488281</name>
</gene>
<dbReference type="GO" id="GO:0042438">
    <property type="term" value="P:melanin biosynthetic process"/>
    <property type="evidence" value="ECO:0007669"/>
    <property type="project" value="UniProtKB-KW"/>
</dbReference>
<dbReference type="InterPro" id="IPR041640">
    <property type="entry name" value="Tyrosinase_C"/>
</dbReference>
<evidence type="ECO:0000256" key="9">
    <source>
        <dbReference type="ARBA" id="ARBA00048233"/>
    </source>
</evidence>
<dbReference type="Gene3D" id="1.10.1280.10">
    <property type="entry name" value="Di-copper center containing domain from catechol oxidase"/>
    <property type="match status" value="1"/>
</dbReference>
<keyword evidence="13" id="KW-1185">Reference proteome</keyword>
<protein>
    <recommendedName>
        <fullName evidence="3">tyrosinase</fullName>
        <ecNumber evidence="3">1.14.18.1</ecNumber>
    </recommendedName>
</protein>
<keyword evidence="5" id="KW-0560">Oxidoreductase</keyword>
<dbReference type="SUPFAM" id="SSF48056">
    <property type="entry name" value="Di-copper centre-containing domain"/>
    <property type="match status" value="1"/>
</dbReference>
<feature type="domain" description="Tyrosinase copper-binding" evidence="11">
    <location>
        <begin position="325"/>
        <end position="336"/>
    </location>
</feature>
<dbReference type="Pfam" id="PF18132">
    <property type="entry name" value="Tyrosinase_C"/>
    <property type="match status" value="1"/>
</dbReference>
<evidence type="ECO:0000256" key="3">
    <source>
        <dbReference type="ARBA" id="ARBA00011906"/>
    </source>
</evidence>
<evidence type="ECO:0000256" key="2">
    <source>
        <dbReference type="ARBA" id="ARBA00009928"/>
    </source>
</evidence>
<dbReference type="PRINTS" id="PR00092">
    <property type="entry name" value="TYROSINASE"/>
</dbReference>
<evidence type="ECO:0000256" key="10">
    <source>
        <dbReference type="ARBA" id="ARBA00048881"/>
    </source>
</evidence>
<accession>A0A164RAH3</accession>
<comment type="catalytic activity">
    <reaction evidence="9">
        <text>2 L-dopa + O2 = 2 L-dopaquinone + 2 H2O</text>
        <dbReference type="Rhea" id="RHEA:34287"/>
        <dbReference type="ChEBI" id="CHEBI:15377"/>
        <dbReference type="ChEBI" id="CHEBI:15379"/>
        <dbReference type="ChEBI" id="CHEBI:57504"/>
        <dbReference type="ChEBI" id="CHEBI:57924"/>
        <dbReference type="EC" id="1.14.18.1"/>
    </reaction>
</comment>
<name>A0A164RAH3_9AGAM</name>
<keyword evidence="8" id="KW-0470">Melanin biosynthesis</keyword>
<evidence type="ECO:0000256" key="1">
    <source>
        <dbReference type="ARBA" id="ARBA00001973"/>
    </source>
</evidence>
<evidence type="ECO:0000256" key="6">
    <source>
        <dbReference type="ARBA" id="ARBA00023008"/>
    </source>
</evidence>
<dbReference type="PANTHER" id="PTHR11474">
    <property type="entry name" value="TYROSINASE FAMILY MEMBER"/>
    <property type="match status" value="1"/>
</dbReference>
<dbReference type="GO" id="GO:0046872">
    <property type="term" value="F:metal ion binding"/>
    <property type="evidence" value="ECO:0007669"/>
    <property type="project" value="UniProtKB-KW"/>
</dbReference>
<comment type="catalytic activity">
    <reaction evidence="10">
        <text>L-tyrosine + O2 = L-dopaquinone + H2O</text>
        <dbReference type="Rhea" id="RHEA:18117"/>
        <dbReference type="ChEBI" id="CHEBI:15377"/>
        <dbReference type="ChEBI" id="CHEBI:15379"/>
        <dbReference type="ChEBI" id="CHEBI:57924"/>
        <dbReference type="ChEBI" id="CHEBI:58315"/>
        <dbReference type="EC" id="1.14.18.1"/>
    </reaction>
</comment>
<comment type="cofactor">
    <cofactor evidence="1">
        <name>Cu(2+)</name>
        <dbReference type="ChEBI" id="CHEBI:29036"/>
    </cofactor>
</comment>
<organism evidence="12 13">
    <name type="scientific">Sistotremastrum niveocremeum HHB9708</name>
    <dbReference type="NCBI Taxonomy" id="1314777"/>
    <lineage>
        <taxon>Eukaryota</taxon>
        <taxon>Fungi</taxon>
        <taxon>Dikarya</taxon>
        <taxon>Basidiomycota</taxon>
        <taxon>Agaricomycotina</taxon>
        <taxon>Agaricomycetes</taxon>
        <taxon>Sistotremastrales</taxon>
        <taxon>Sistotremastraceae</taxon>
        <taxon>Sertulicium</taxon>
        <taxon>Sertulicium niveocremeum</taxon>
    </lineage>
</organism>
<evidence type="ECO:0000259" key="11">
    <source>
        <dbReference type="PROSITE" id="PS00498"/>
    </source>
</evidence>
<dbReference type="InterPro" id="IPR002227">
    <property type="entry name" value="Tyrosinase_Cu-bd"/>
</dbReference>
<evidence type="ECO:0000313" key="13">
    <source>
        <dbReference type="Proteomes" id="UP000076722"/>
    </source>
</evidence>
<dbReference type="OrthoDB" id="6132182at2759"/>
<dbReference type="Proteomes" id="UP000076722">
    <property type="component" value="Unassembled WGS sequence"/>
</dbReference>
<dbReference type="InterPro" id="IPR050316">
    <property type="entry name" value="Tyrosinase/Hemocyanin"/>
</dbReference>
<sequence>MTSTYYPITGIQVGLGPLEGQVPLRQEVDAWYTDPNNVDQVNLFFLALAKFQSLPVTDKLSYYQVAGIHGQPLVPWDEKTTSKSPGSGYCTHNSILFPDWHRPYILLYEQRIHEIMINDIIPTFPEEDQDKLTESANAWRLPYWDWAAKKKRESSRIATYEAPLIVKEPTVTVQTSMGPTEIPNPMHSFRTERPMGEYGINALHPVGGFPYDICKATSKCPPLDGPTTQSEWINGVQNDDQIAASLRTADWYEGSRYTDTLGEAVYRLFSQSYFSNYDAFASTRYSQGMSPPNYLSLEDIHNNVHGWIGGPNGGHMSIVPVAAFDPIFWLHHCNVDRQFAIWQSLNPTSWFSDRAHQRPDDGTWSIRPGTIDTPNTPLAPFHTNLNGTMYTSNSVRDWTKLGYTYPELQPWLAKYEVDGQFSQTAYVKDIRAQVNRLYRNPILIRPPIPIPRLPPILDPQPVPKPTLPNPGGPVELREAVAHGAATSVKAEAQPEILKIAPDHDVEEHDYIVNVLYERFALQGSPFSVHIYIGKDTRVGSIYNFSTPAHSTGTTDGCENCRIQEDAHTLATGQVPITHALLQDVQDDEKPLRSLNPDEVEAYLTQTLHWKVTKSRGIEVSLESIPSLRVALAVGKGTHFSDEYKLSHFRDYRILHAVTEGRAGGYNRNDNL</sequence>
<evidence type="ECO:0000256" key="4">
    <source>
        <dbReference type="ARBA" id="ARBA00022723"/>
    </source>
</evidence>
<dbReference type="STRING" id="1314777.A0A164RAH3"/>
<proteinExistence type="inferred from homology"/>
<dbReference type="Pfam" id="PF00264">
    <property type="entry name" value="Tyrosinase"/>
    <property type="match status" value="1"/>
</dbReference>
<dbReference type="EMBL" id="KV419421">
    <property type="protein sequence ID" value="KZS90393.1"/>
    <property type="molecule type" value="Genomic_DNA"/>
</dbReference>
<dbReference type="AlphaFoldDB" id="A0A164RAH3"/>
<evidence type="ECO:0000256" key="8">
    <source>
        <dbReference type="ARBA" id="ARBA00023101"/>
    </source>
</evidence>
<evidence type="ECO:0000256" key="5">
    <source>
        <dbReference type="ARBA" id="ARBA00023002"/>
    </source>
</evidence>
<dbReference type="PROSITE" id="PS00498">
    <property type="entry name" value="TYROSINASE_2"/>
    <property type="match status" value="1"/>
</dbReference>
<dbReference type="EC" id="1.14.18.1" evidence="3"/>